<comment type="caution">
    <text evidence="1">The sequence shown here is derived from an EMBL/GenBank/DDBJ whole genome shotgun (WGS) entry which is preliminary data.</text>
</comment>
<protein>
    <submittedName>
        <fullName evidence="1">Uncharacterized protein</fullName>
    </submittedName>
</protein>
<gene>
    <name evidence="1" type="ORF">T4B_14140</name>
</gene>
<reference evidence="1 2" key="1">
    <citation type="submission" date="2015-01" db="EMBL/GenBank/DDBJ databases">
        <title>Evolution of Trichinella species and genotypes.</title>
        <authorList>
            <person name="Korhonen P.K."/>
            <person name="Edoardo P."/>
            <person name="Giuseppe L.R."/>
            <person name="Gasser R.B."/>
        </authorList>
    </citation>
    <scope>NUCLEOTIDE SEQUENCE [LARGE SCALE GENOMIC DNA]</scope>
    <source>
        <strain evidence="1">ISS588</strain>
    </source>
</reference>
<organism evidence="1 2">
    <name type="scientific">Trichinella pseudospiralis</name>
    <name type="common">Parasitic roundworm</name>
    <dbReference type="NCBI Taxonomy" id="6337"/>
    <lineage>
        <taxon>Eukaryota</taxon>
        <taxon>Metazoa</taxon>
        <taxon>Ecdysozoa</taxon>
        <taxon>Nematoda</taxon>
        <taxon>Enoplea</taxon>
        <taxon>Dorylaimia</taxon>
        <taxon>Trichinellida</taxon>
        <taxon>Trichinellidae</taxon>
        <taxon>Trichinella</taxon>
    </lineage>
</organism>
<evidence type="ECO:0000313" key="2">
    <source>
        <dbReference type="Proteomes" id="UP000054805"/>
    </source>
</evidence>
<name>A0A0V1GSL3_TRIPS</name>
<keyword evidence="2" id="KW-1185">Reference proteome</keyword>
<accession>A0A0V1GSL3</accession>
<dbReference type="Proteomes" id="UP000054805">
    <property type="component" value="Unassembled WGS sequence"/>
</dbReference>
<sequence>MDTSQLLSLILLEIKELECNTNGAALKKLSCSPCNIKHLRPIYVEQHCFESGNQCPLNICRQIESAWVNMPERGHKDSVSVGFFHVLPYCSKYHVRSSVTFSDFAHLCCRRFQPATRQHIVQNLK</sequence>
<proteinExistence type="predicted"/>
<evidence type="ECO:0000313" key="1">
    <source>
        <dbReference type="EMBL" id="KRZ01135.1"/>
    </source>
</evidence>
<dbReference type="AlphaFoldDB" id="A0A0V1GSL3"/>
<dbReference type="EMBL" id="JYDS01000681">
    <property type="protein sequence ID" value="KRZ01135.1"/>
    <property type="molecule type" value="Genomic_DNA"/>
</dbReference>